<dbReference type="PANTHER" id="PTHR19862">
    <property type="entry name" value="WD REPEAT-CONTAINING PROTEIN 48"/>
    <property type="match status" value="1"/>
</dbReference>
<evidence type="ECO:0000313" key="6">
    <source>
        <dbReference type="EMBL" id="TPX32848.1"/>
    </source>
</evidence>
<feature type="repeat" description="WD" evidence="4">
    <location>
        <begin position="309"/>
        <end position="350"/>
    </location>
</feature>
<evidence type="ECO:0000256" key="3">
    <source>
        <dbReference type="ARBA" id="ARBA00022737"/>
    </source>
</evidence>
<feature type="region of interest" description="Disordered" evidence="5">
    <location>
        <begin position="709"/>
        <end position="961"/>
    </location>
</feature>
<dbReference type="SUPFAM" id="SSF50978">
    <property type="entry name" value="WD40 repeat-like"/>
    <property type="match status" value="1"/>
</dbReference>
<name>A0A507C0F4_9FUNG</name>
<dbReference type="RefSeq" id="XP_031023985.1">
    <property type="nucleotide sequence ID" value="XM_031170052.1"/>
</dbReference>
<dbReference type="PROSITE" id="PS00678">
    <property type="entry name" value="WD_REPEATS_1"/>
    <property type="match status" value="2"/>
</dbReference>
<feature type="compositionally biased region" description="Basic and acidic residues" evidence="5">
    <location>
        <begin position="93"/>
        <end position="113"/>
    </location>
</feature>
<feature type="repeat" description="WD" evidence="4">
    <location>
        <begin position="254"/>
        <end position="287"/>
    </location>
</feature>
<feature type="repeat" description="WD" evidence="4">
    <location>
        <begin position="212"/>
        <end position="253"/>
    </location>
</feature>
<dbReference type="InterPro" id="IPR015943">
    <property type="entry name" value="WD40/YVTN_repeat-like_dom_sf"/>
</dbReference>
<gene>
    <name evidence="6" type="ORF">SmJEL517_g04124</name>
</gene>
<dbReference type="Pfam" id="PF11816">
    <property type="entry name" value="DUF3337"/>
    <property type="match status" value="1"/>
</dbReference>
<dbReference type="InterPro" id="IPR036322">
    <property type="entry name" value="WD40_repeat_dom_sf"/>
</dbReference>
<dbReference type="Proteomes" id="UP000319731">
    <property type="component" value="Unassembled WGS sequence"/>
</dbReference>
<comment type="similarity">
    <text evidence="1">Belongs to the WD repeat WDR48 family.</text>
</comment>
<evidence type="ECO:0000313" key="7">
    <source>
        <dbReference type="Proteomes" id="UP000319731"/>
    </source>
</evidence>
<dbReference type="GeneID" id="42005349"/>
<evidence type="ECO:0000256" key="5">
    <source>
        <dbReference type="SAM" id="MobiDB-lite"/>
    </source>
</evidence>
<dbReference type="CDD" id="cd00200">
    <property type="entry name" value="WD40"/>
    <property type="match status" value="1"/>
</dbReference>
<dbReference type="InterPro" id="IPR019775">
    <property type="entry name" value="WD40_repeat_CS"/>
</dbReference>
<dbReference type="InterPro" id="IPR051246">
    <property type="entry name" value="WDR48"/>
</dbReference>
<accession>A0A507C0F4</accession>
<dbReference type="InterPro" id="IPR001680">
    <property type="entry name" value="WD40_rpt"/>
</dbReference>
<feature type="compositionally biased region" description="Low complexity" evidence="5">
    <location>
        <begin position="792"/>
        <end position="803"/>
    </location>
</feature>
<dbReference type="PRINTS" id="PR00320">
    <property type="entry name" value="GPROTEINBRPT"/>
</dbReference>
<feature type="compositionally biased region" description="Polar residues" evidence="5">
    <location>
        <begin position="710"/>
        <end position="728"/>
    </location>
</feature>
<dbReference type="Pfam" id="PF00400">
    <property type="entry name" value="WD40"/>
    <property type="match status" value="4"/>
</dbReference>
<feature type="compositionally biased region" description="Low complexity" evidence="5">
    <location>
        <begin position="759"/>
        <end position="774"/>
    </location>
</feature>
<dbReference type="PROSITE" id="PS50082">
    <property type="entry name" value="WD_REPEATS_2"/>
    <property type="match status" value="4"/>
</dbReference>
<dbReference type="PROSITE" id="PS50294">
    <property type="entry name" value="WD_REPEATS_REGION"/>
    <property type="match status" value="4"/>
</dbReference>
<dbReference type="InterPro" id="IPR020472">
    <property type="entry name" value="WD40_PAC1"/>
</dbReference>
<feature type="compositionally biased region" description="Low complexity" evidence="5">
    <location>
        <begin position="898"/>
        <end position="916"/>
    </location>
</feature>
<dbReference type="GO" id="GO:0043130">
    <property type="term" value="F:ubiquitin binding"/>
    <property type="evidence" value="ECO:0007669"/>
    <property type="project" value="TreeGrafter"/>
</dbReference>
<sequence length="1232" mass="134162">MSYYVSPQAARYKVRTRISYTLRDQEASPLHTSGINGLALDLTSVDSTSSNNNQGILYTASRDATINSWDLHLDLSSTSPTGSAGSTGRRASVPHEFRFRSRRRSGSDPRGLDDGNGNSSHNSDDDADSRHPEDARTFDYRNAETTQSPLVDASSATASTDDDERMRKTRSVTFSGVQDAAGKPRRKSFSSAEHLGRFPRKTAPPATFRRTFQYHSDWVNDIVLCNNNQHLLSASADRTVQLWSTKTNTPPTKIGHHSDFVRALAYSPAGGWVASAGLDKRILLWDLGEGRGEAGGFALRETPDVIMNEAAPTSSVYCLATNPAGSILVSGSPEKLVRIWDPRSNKRVLKLTGHRDNIRSVLVSEDGRWVLSASSDTTIKLWSLASPRAACVTYTHSQDSVWSLASNHPYLETFWAGGRDGWVTKMSRRRLDDGSEGFAYEEVVDCVAICREKDAVVKIVAVEDMYIWTATTKSHVNRWRDLPFRSTTVMLPGPDATAAATADPDLVIISPASIVRQPPHILDEASSLKSYRFSLTSSDALSNQPLPPGRASDLTSIADNVLLSDEPVVEAVFKTPEDTIKGGTGIHRFTTLNDRRRVVTEDTLGIVQIWDLVKCTKLEDLGKCDYTKTIEERNTNEWVAPWCLIDTKMGFLTVHLEESRCYEAEAYHEECDLQVKPNNEDQRVNLGRWVLTYLFIAFTNALHARAHPNDVTSGPGTPSHNVIGSPTTMDAPATPISASSNNESLMIPATGDGHISSDEASNGKAEESSSSSNNTDVGVDPSTGSDNHDGTSPIASSSLPAAPVTELGTSSSQESLNSTKKQPPIPPSTPPHLPLPDNRSVTSTPVALTLSTAATSPSQSSPSSTVVVPPLSPPPVPAQGSSFMDKFLKQRSRRKSESTSSSTTSMSSTGTSNNNTPDVTPPSSPMARPSSRAGNRTPVTMPSILVSGNTTPGSPQPPPKTPPKLLAVPGIPAHGTKLEEDAVTSVSWIRSQNQRVNQVPVHTSPIEAKANINNINSNLPSYINPEETPYIEIPPHIPVFLSVEETAEVSTFLDIYRGTVGRMAEPEEMAHLEDMLPGWMYDWIVEQKPPSRDPAKMSFVLAPFESSNLPELPNNTSRLSANRMLRVRKLLAYVVDKLDLHPPGVVKPDTKHMRSLSGQSTGATLFAAQMAAAADLGWTREKPEMWLEMLCHDKPVPPKMTLATIRAYLWKSGGDLVLSYRYSPKPQTIPKV</sequence>
<protein>
    <submittedName>
        <fullName evidence="6">Uncharacterized protein</fullName>
    </submittedName>
</protein>
<evidence type="ECO:0000256" key="4">
    <source>
        <dbReference type="PROSITE-ProRule" id="PRU00221"/>
    </source>
</evidence>
<dbReference type="Gene3D" id="2.130.10.10">
    <property type="entry name" value="YVTN repeat-like/Quinoprotein amine dehydrogenase"/>
    <property type="match status" value="2"/>
</dbReference>
<dbReference type="CDD" id="cd17041">
    <property type="entry name" value="Ubl_WDR48"/>
    <property type="match status" value="1"/>
</dbReference>
<dbReference type="SMART" id="SM00320">
    <property type="entry name" value="WD40"/>
    <property type="match status" value="6"/>
</dbReference>
<dbReference type="STRING" id="1806994.A0A507C0F4"/>
<organism evidence="6 7">
    <name type="scientific">Synchytrium microbalum</name>
    <dbReference type="NCBI Taxonomy" id="1806994"/>
    <lineage>
        <taxon>Eukaryota</taxon>
        <taxon>Fungi</taxon>
        <taxon>Fungi incertae sedis</taxon>
        <taxon>Chytridiomycota</taxon>
        <taxon>Chytridiomycota incertae sedis</taxon>
        <taxon>Chytridiomycetes</taxon>
        <taxon>Synchytriales</taxon>
        <taxon>Synchytriaceae</taxon>
        <taxon>Synchytrium</taxon>
    </lineage>
</organism>
<dbReference type="EMBL" id="QEAO01000026">
    <property type="protein sequence ID" value="TPX32848.1"/>
    <property type="molecule type" value="Genomic_DNA"/>
</dbReference>
<dbReference type="OrthoDB" id="2421129at2759"/>
<feature type="compositionally biased region" description="Low complexity" evidence="5">
    <location>
        <begin position="78"/>
        <end position="88"/>
    </location>
</feature>
<feature type="compositionally biased region" description="Polar residues" evidence="5">
    <location>
        <begin position="807"/>
        <end position="821"/>
    </location>
</feature>
<feature type="compositionally biased region" description="Pro residues" evidence="5">
    <location>
        <begin position="823"/>
        <end position="834"/>
    </location>
</feature>
<keyword evidence="2 4" id="KW-0853">WD repeat</keyword>
<proteinExistence type="inferred from homology"/>
<dbReference type="InterPro" id="IPR021772">
    <property type="entry name" value="WDR48/Bun107"/>
</dbReference>
<dbReference type="PANTHER" id="PTHR19862:SF14">
    <property type="entry name" value="WD REPEAT-CONTAINING PROTEIN 48"/>
    <property type="match status" value="1"/>
</dbReference>
<keyword evidence="3" id="KW-0677">Repeat</keyword>
<evidence type="ECO:0000256" key="2">
    <source>
        <dbReference type="ARBA" id="ARBA00022574"/>
    </source>
</evidence>
<feature type="compositionally biased region" description="Basic and acidic residues" evidence="5">
    <location>
        <begin position="122"/>
        <end position="142"/>
    </location>
</feature>
<feature type="region of interest" description="Disordered" evidence="5">
    <location>
        <begin position="78"/>
        <end position="203"/>
    </location>
</feature>
<dbReference type="GO" id="GO:0000724">
    <property type="term" value="P:double-strand break repair via homologous recombination"/>
    <property type="evidence" value="ECO:0007669"/>
    <property type="project" value="TreeGrafter"/>
</dbReference>
<comment type="caution">
    <text evidence="6">The sequence shown here is derived from an EMBL/GenBank/DDBJ whole genome shotgun (WGS) entry which is preliminary data.</text>
</comment>
<dbReference type="AlphaFoldDB" id="A0A507C0F4"/>
<feature type="repeat" description="WD" evidence="4">
    <location>
        <begin position="351"/>
        <end position="392"/>
    </location>
</feature>
<keyword evidence="7" id="KW-1185">Reference proteome</keyword>
<feature type="compositionally biased region" description="Low complexity" evidence="5">
    <location>
        <begin position="840"/>
        <end position="869"/>
    </location>
</feature>
<reference evidence="6 7" key="1">
    <citation type="journal article" date="2019" name="Sci. Rep.">
        <title>Comparative genomics of chytrid fungi reveal insights into the obligate biotrophic and pathogenic lifestyle of Synchytrium endobioticum.</title>
        <authorList>
            <person name="van de Vossenberg B.T.L.H."/>
            <person name="Warris S."/>
            <person name="Nguyen H.D.T."/>
            <person name="van Gent-Pelzer M.P.E."/>
            <person name="Joly D.L."/>
            <person name="van de Geest H.C."/>
            <person name="Bonants P.J.M."/>
            <person name="Smith D.S."/>
            <person name="Levesque C.A."/>
            <person name="van der Lee T.A.J."/>
        </authorList>
    </citation>
    <scope>NUCLEOTIDE SEQUENCE [LARGE SCALE GENOMIC DNA]</scope>
    <source>
        <strain evidence="6 7">JEL517</strain>
    </source>
</reference>
<evidence type="ECO:0000256" key="1">
    <source>
        <dbReference type="ARBA" id="ARBA00006917"/>
    </source>
</evidence>